<dbReference type="PROSITE" id="PS50883">
    <property type="entry name" value="EAL"/>
    <property type="match status" value="1"/>
</dbReference>
<dbReference type="EC" id="3.1.4.52" evidence="1"/>
<evidence type="ECO:0000313" key="9">
    <source>
        <dbReference type="Proteomes" id="UP000321814"/>
    </source>
</evidence>
<evidence type="ECO:0000259" key="7">
    <source>
        <dbReference type="PROSITE" id="PS50887"/>
    </source>
</evidence>
<feature type="transmembrane region" description="Helical" evidence="3">
    <location>
        <begin position="76"/>
        <end position="95"/>
    </location>
</feature>
<dbReference type="InterPro" id="IPR000160">
    <property type="entry name" value="GGDEF_dom"/>
</dbReference>
<dbReference type="InterPro" id="IPR013656">
    <property type="entry name" value="PAS_4"/>
</dbReference>
<feature type="transmembrane region" description="Helical" evidence="3">
    <location>
        <begin position="12"/>
        <end position="30"/>
    </location>
</feature>
<dbReference type="Gene3D" id="3.20.20.450">
    <property type="entry name" value="EAL domain"/>
    <property type="match status" value="1"/>
</dbReference>
<gene>
    <name evidence="8" type="ORF">FU839_05385</name>
</gene>
<dbReference type="InterPro" id="IPR029787">
    <property type="entry name" value="Nucleotide_cyclase"/>
</dbReference>
<dbReference type="InterPro" id="IPR000014">
    <property type="entry name" value="PAS"/>
</dbReference>
<dbReference type="SMART" id="SM00091">
    <property type="entry name" value="PAS"/>
    <property type="match status" value="3"/>
</dbReference>
<dbReference type="SUPFAM" id="SSF141868">
    <property type="entry name" value="EAL domain-like"/>
    <property type="match status" value="1"/>
</dbReference>
<feature type="transmembrane region" description="Helical" evidence="3">
    <location>
        <begin position="146"/>
        <end position="166"/>
    </location>
</feature>
<dbReference type="GO" id="GO:0071111">
    <property type="term" value="F:cyclic-guanylate-specific phosphodiesterase activity"/>
    <property type="evidence" value="ECO:0007669"/>
    <property type="project" value="UniProtKB-EC"/>
</dbReference>
<keyword evidence="3" id="KW-0472">Membrane</keyword>
<feature type="transmembrane region" description="Helical" evidence="3">
    <location>
        <begin position="42"/>
        <end position="64"/>
    </location>
</feature>
<feature type="domain" description="PAC" evidence="5">
    <location>
        <begin position="585"/>
        <end position="639"/>
    </location>
</feature>
<sequence length="1078" mass="121464">MVHPSHLTESRQAFRVVMLLAVILCTVLLYPRLIYSPGLANYLSLHISLEVIAVCVSVLIFAIGWNTQKFLQSPRIIWLSAWFLGVALLDLSHLLSFVGMPDFVTPSSAEKGINFWLAGRTFAAIALLGALFMMRIPAFKNRSLKYLISLLVLLLVTALHLLFLFYPDYVPATFNEKTGLTYFKISFEYSLMFCYLLIALLNLSSMRTERRVHTAGLFAASCIMAMSEFFFTLYTTMSDSYHLLGHLYKILAYGFLYKALFVETVQLPYQKLKASELQLSTTLNALPDLLFELDAQGNYLEVHARETSKLLAPEHSLLGRNIRDVMTPEAADTCFASLQQAKTESISRGRRIALHLNGQQRYFELSVAIKANITPTRFLVLSRDVTDLVEQEQSLKQKQQQLDYFFSSNLDLFCICDQQGRLLQLNEAWQPLTGFSTTEMLGSSLLDFVDATDQTKLQQAIVQLQQNNDVLDFEIQWKMKEGGSCTLEWRIKFDGTLIYASARDISERKRQNATIQKLSAAVDQSPFPIIITDANACIEYVNLAFVENCGYSKAEVIGQNPRVLKSGYTPEQTYKQMWSKLKAGELWNGELINRHKNGSLFTESAYIYPIRNEQGEIVNYLAHKEDITARKQIEARLQQLSNFDQLTGLPNTSLLRQRFEERESAQLSDGQTTALMYLDLDNFKVINDALGQAIGDLVLREIAQRLRVPLNDQDTLSRQSGDHFTLLFPEMSQMQATAMASRLLATLAEPLLIEQHDLLINASIGIALYPNDATDFDALRLCAETAMYRVKQDGRNSFRFFAPDMQEDSARSLALDNALKHAISRHELRLVFQPQVCLQTGRIVGAETLLRWTSAQFGEISPAVFIPLAENNGLIGPISDWVLEHAARQLKQWQSVGITELLLAVNISALQFAQPGFVQHVIELVTKAGVKPQQIELELTEAVALKNPQAASLIMKELSAAGFSLSIDDFGTGYSSMSYLKGFAVDRLKIDQSFIRELQVSPNDQAIVKAIVQMAHSLGMRTIAEGVETQQQQDFLSAQYCDEIQGYFFSKPLSAEQFELFFNTHTKQAKPYPTSKAF</sequence>
<feature type="transmembrane region" description="Helical" evidence="3">
    <location>
        <begin position="215"/>
        <end position="234"/>
    </location>
</feature>
<dbReference type="SMART" id="SM00086">
    <property type="entry name" value="PAC"/>
    <property type="match status" value="3"/>
</dbReference>
<evidence type="ECO:0000313" key="8">
    <source>
        <dbReference type="EMBL" id="TXK82321.1"/>
    </source>
</evidence>
<dbReference type="InterPro" id="IPR052155">
    <property type="entry name" value="Biofilm_reg_signaling"/>
</dbReference>
<dbReference type="Pfam" id="PF00990">
    <property type="entry name" value="GGDEF"/>
    <property type="match status" value="1"/>
</dbReference>
<evidence type="ECO:0000256" key="2">
    <source>
        <dbReference type="ARBA" id="ARBA00022636"/>
    </source>
</evidence>
<dbReference type="InterPro" id="IPR001633">
    <property type="entry name" value="EAL_dom"/>
</dbReference>
<keyword evidence="3" id="KW-0812">Transmembrane</keyword>
<dbReference type="SUPFAM" id="SSF55073">
    <property type="entry name" value="Nucleotide cyclase"/>
    <property type="match status" value="1"/>
</dbReference>
<dbReference type="SUPFAM" id="SSF55785">
    <property type="entry name" value="PYP-like sensor domain (PAS domain)"/>
    <property type="match status" value="3"/>
</dbReference>
<name>A0A5C8LYC9_9GAMM</name>
<reference evidence="8 9" key="1">
    <citation type="submission" date="2019-08" db="EMBL/GenBank/DDBJ databases">
        <title>Draft genome analysis of Rheinheimera tangshanensis isolated from the roots of fresh rice plants (Oryza sativa).</title>
        <authorList>
            <person name="Yu Q."/>
            <person name="Qi Y."/>
            <person name="Zhang H."/>
            <person name="Pu J."/>
        </authorList>
    </citation>
    <scope>NUCLEOTIDE SEQUENCE [LARGE SCALE GENOMIC DNA]</scope>
    <source>
        <strain evidence="8 9">JA3-B52</strain>
    </source>
</reference>
<dbReference type="InterPro" id="IPR000700">
    <property type="entry name" value="PAS-assoc_C"/>
</dbReference>
<dbReference type="SMART" id="SM00052">
    <property type="entry name" value="EAL"/>
    <property type="match status" value="1"/>
</dbReference>
<keyword evidence="9" id="KW-1185">Reference proteome</keyword>
<dbReference type="InterPro" id="IPR035965">
    <property type="entry name" value="PAS-like_dom_sf"/>
</dbReference>
<dbReference type="CDD" id="cd01949">
    <property type="entry name" value="GGDEF"/>
    <property type="match status" value="1"/>
</dbReference>
<feature type="domain" description="PAS" evidence="4">
    <location>
        <begin position="275"/>
        <end position="345"/>
    </location>
</feature>
<dbReference type="NCBIfam" id="TIGR00229">
    <property type="entry name" value="sensory_box"/>
    <property type="match status" value="2"/>
</dbReference>
<feature type="domain" description="GGDEF" evidence="7">
    <location>
        <begin position="671"/>
        <end position="803"/>
    </location>
</feature>
<dbReference type="Gene3D" id="3.30.450.20">
    <property type="entry name" value="PAS domain"/>
    <property type="match status" value="3"/>
</dbReference>
<dbReference type="PANTHER" id="PTHR44757:SF2">
    <property type="entry name" value="BIOFILM ARCHITECTURE MAINTENANCE PROTEIN MBAA"/>
    <property type="match status" value="1"/>
</dbReference>
<evidence type="ECO:0000256" key="1">
    <source>
        <dbReference type="ARBA" id="ARBA00012282"/>
    </source>
</evidence>
<dbReference type="PROSITE" id="PS50887">
    <property type="entry name" value="GGDEF"/>
    <property type="match status" value="1"/>
</dbReference>
<feature type="transmembrane region" description="Helical" evidence="3">
    <location>
        <begin position="115"/>
        <end position="134"/>
    </location>
</feature>
<accession>A0A5C8LYC9</accession>
<dbReference type="Pfam" id="PF08448">
    <property type="entry name" value="PAS_4"/>
    <property type="match status" value="2"/>
</dbReference>
<dbReference type="EMBL" id="VRLR01000002">
    <property type="protein sequence ID" value="TXK82321.1"/>
    <property type="molecule type" value="Genomic_DNA"/>
</dbReference>
<evidence type="ECO:0000259" key="6">
    <source>
        <dbReference type="PROSITE" id="PS50883"/>
    </source>
</evidence>
<protein>
    <recommendedName>
        <fullName evidence="1">cyclic-guanylate-specific phosphodiesterase</fullName>
        <ecNumber evidence="1">3.1.4.52</ecNumber>
    </recommendedName>
</protein>
<evidence type="ECO:0000259" key="5">
    <source>
        <dbReference type="PROSITE" id="PS50113"/>
    </source>
</evidence>
<keyword evidence="2" id="KW-0973">c-di-GMP</keyword>
<dbReference type="InterPro" id="IPR033425">
    <property type="entry name" value="MASE3"/>
</dbReference>
<dbReference type="Pfam" id="PF00563">
    <property type="entry name" value="EAL"/>
    <property type="match status" value="1"/>
</dbReference>
<feature type="domain" description="EAL" evidence="6">
    <location>
        <begin position="812"/>
        <end position="1066"/>
    </location>
</feature>
<dbReference type="PANTHER" id="PTHR44757">
    <property type="entry name" value="DIGUANYLATE CYCLASE DGCP"/>
    <property type="match status" value="1"/>
</dbReference>
<dbReference type="CDD" id="cd01948">
    <property type="entry name" value="EAL"/>
    <property type="match status" value="1"/>
</dbReference>
<dbReference type="AlphaFoldDB" id="A0A5C8LYC9"/>
<dbReference type="CDD" id="cd00130">
    <property type="entry name" value="PAS"/>
    <property type="match status" value="2"/>
</dbReference>
<dbReference type="NCBIfam" id="TIGR00254">
    <property type="entry name" value="GGDEF"/>
    <property type="match status" value="1"/>
</dbReference>
<evidence type="ECO:0000259" key="4">
    <source>
        <dbReference type="PROSITE" id="PS50112"/>
    </source>
</evidence>
<dbReference type="Pfam" id="PF13426">
    <property type="entry name" value="PAS_9"/>
    <property type="match status" value="1"/>
</dbReference>
<keyword evidence="3" id="KW-1133">Transmembrane helix</keyword>
<evidence type="ECO:0000256" key="3">
    <source>
        <dbReference type="SAM" id="Phobius"/>
    </source>
</evidence>
<organism evidence="8 9">
    <name type="scientific">Rheinheimera tangshanensis</name>
    <dbReference type="NCBI Taxonomy" id="400153"/>
    <lineage>
        <taxon>Bacteria</taxon>
        <taxon>Pseudomonadati</taxon>
        <taxon>Pseudomonadota</taxon>
        <taxon>Gammaproteobacteria</taxon>
        <taxon>Chromatiales</taxon>
        <taxon>Chromatiaceae</taxon>
        <taxon>Rheinheimera</taxon>
    </lineage>
</organism>
<feature type="domain" description="PAS" evidence="4">
    <location>
        <begin position="398"/>
        <end position="468"/>
    </location>
</feature>
<dbReference type="PROSITE" id="PS50113">
    <property type="entry name" value="PAC"/>
    <property type="match status" value="1"/>
</dbReference>
<dbReference type="OrthoDB" id="8553030at2"/>
<dbReference type="InterPro" id="IPR035919">
    <property type="entry name" value="EAL_sf"/>
</dbReference>
<dbReference type="Pfam" id="PF17159">
    <property type="entry name" value="MASE3"/>
    <property type="match status" value="1"/>
</dbReference>
<feature type="domain" description="PAS" evidence="4">
    <location>
        <begin position="514"/>
        <end position="571"/>
    </location>
</feature>
<proteinExistence type="predicted"/>
<dbReference type="PROSITE" id="PS50112">
    <property type="entry name" value="PAS"/>
    <property type="match status" value="3"/>
</dbReference>
<dbReference type="InterPro" id="IPR001610">
    <property type="entry name" value="PAC"/>
</dbReference>
<dbReference type="RefSeq" id="WP_147903528.1">
    <property type="nucleotide sequence ID" value="NZ_BAAAGC010000017.1"/>
</dbReference>
<comment type="caution">
    <text evidence="8">The sequence shown here is derived from an EMBL/GenBank/DDBJ whole genome shotgun (WGS) entry which is preliminary data.</text>
</comment>
<dbReference type="FunFam" id="3.20.20.450:FF:000001">
    <property type="entry name" value="Cyclic di-GMP phosphodiesterase yahA"/>
    <property type="match status" value="1"/>
</dbReference>
<dbReference type="Gene3D" id="3.30.70.270">
    <property type="match status" value="1"/>
</dbReference>
<dbReference type="Proteomes" id="UP000321814">
    <property type="component" value="Unassembled WGS sequence"/>
</dbReference>
<feature type="transmembrane region" description="Helical" evidence="3">
    <location>
        <begin position="186"/>
        <end position="203"/>
    </location>
</feature>
<dbReference type="InterPro" id="IPR043128">
    <property type="entry name" value="Rev_trsase/Diguanyl_cyclase"/>
</dbReference>
<dbReference type="SMART" id="SM00267">
    <property type="entry name" value="GGDEF"/>
    <property type="match status" value="1"/>
</dbReference>